<evidence type="ECO:0000313" key="2">
    <source>
        <dbReference type="Proteomes" id="UP000093199"/>
    </source>
</evidence>
<proteinExistence type="predicted"/>
<sequence length="323" mass="38079">MKRKEPLQKKGNMILLPGVIERILDSAHEHAEHYRYDQAVEEFEKAFGLSEPSTHSLLAYAYCLYEVRRFQDAREICEQVLTHKNIPMVEVMELYLTVCMELKDYAHVTTLATSLLQQSLEEEQRARIERILMLNQKIVERMQTRQTIDEQLDEFLTLNIHEQDQFVSQLFQQNIRPYQQHIVRYIETESLHPLIRAMLLTVLAEQQIDVELVYPLEDRTITINPTHLPGGPFDMPQYSALMELAEQQLDDDPTKLEMVLDLIKRHALYVYPLDWESICGYTTNEMLDGYVDYVEMLFGKIQEMDVDLIDCIQRMEISMNIEM</sequence>
<evidence type="ECO:0008006" key="3">
    <source>
        <dbReference type="Google" id="ProtNLM"/>
    </source>
</evidence>
<keyword evidence="2" id="KW-1185">Reference proteome</keyword>
<name>A0A1C0YMN7_9BACL</name>
<accession>A0A1C0YMN7</accession>
<dbReference type="OrthoDB" id="2364593at2"/>
<dbReference type="SUPFAM" id="SSF116965">
    <property type="entry name" value="Hypothetical protein MPN330"/>
    <property type="match status" value="1"/>
</dbReference>
<protein>
    <recommendedName>
        <fullName evidence="3">Hydrolase</fullName>
    </recommendedName>
</protein>
<reference evidence="1 2" key="1">
    <citation type="submission" date="2016-07" db="EMBL/GenBank/DDBJ databases">
        <title>Caryophanon tenue genome sequencing.</title>
        <authorList>
            <person name="Verma A."/>
            <person name="Pal Y."/>
            <person name="Krishnamurthi S."/>
        </authorList>
    </citation>
    <scope>NUCLEOTIDE SEQUENCE [LARGE SCALE GENOMIC DNA]</scope>
    <source>
        <strain evidence="1 2">DSM 14152</strain>
    </source>
</reference>
<organism evidence="1 2">
    <name type="scientific">Caryophanon tenue</name>
    <dbReference type="NCBI Taxonomy" id="33978"/>
    <lineage>
        <taxon>Bacteria</taxon>
        <taxon>Bacillati</taxon>
        <taxon>Bacillota</taxon>
        <taxon>Bacilli</taxon>
        <taxon>Bacillales</taxon>
        <taxon>Caryophanaceae</taxon>
        <taxon>Caryophanon</taxon>
    </lineage>
</organism>
<evidence type="ECO:0000313" key="1">
    <source>
        <dbReference type="EMBL" id="OCS88421.1"/>
    </source>
</evidence>
<dbReference type="STRING" id="33978.A6M13_00825"/>
<dbReference type="Proteomes" id="UP000093199">
    <property type="component" value="Unassembled WGS sequence"/>
</dbReference>
<dbReference type="EMBL" id="MASJ01000001">
    <property type="protein sequence ID" value="OCS88421.1"/>
    <property type="molecule type" value="Genomic_DNA"/>
</dbReference>
<gene>
    <name evidence="1" type="ORF">A6M13_00825</name>
</gene>
<dbReference type="RefSeq" id="WP_066542216.1">
    <property type="nucleotide sequence ID" value="NZ_MASJ01000001.1"/>
</dbReference>
<dbReference type="SUPFAM" id="SSF48452">
    <property type="entry name" value="TPR-like"/>
    <property type="match status" value="1"/>
</dbReference>
<dbReference type="AlphaFoldDB" id="A0A1C0YMN7"/>
<comment type="caution">
    <text evidence="1">The sequence shown here is derived from an EMBL/GenBank/DDBJ whole genome shotgun (WGS) entry which is preliminary data.</text>
</comment>
<dbReference type="Gene3D" id="1.25.40.10">
    <property type="entry name" value="Tetratricopeptide repeat domain"/>
    <property type="match status" value="1"/>
</dbReference>
<dbReference type="InterPro" id="IPR011990">
    <property type="entry name" value="TPR-like_helical_dom_sf"/>
</dbReference>